<organism evidence="2 3">
    <name type="scientific">Capsicum annuum</name>
    <name type="common">Capsicum pepper</name>
    <dbReference type="NCBI Taxonomy" id="4072"/>
    <lineage>
        <taxon>Eukaryota</taxon>
        <taxon>Viridiplantae</taxon>
        <taxon>Streptophyta</taxon>
        <taxon>Embryophyta</taxon>
        <taxon>Tracheophyta</taxon>
        <taxon>Spermatophyta</taxon>
        <taxon>Magnoliopsida</taxon>
        <taxon>eudicotyledons</taxon>
        <taxon>Gunneridae</taxon>
        <taxon>Pentapetalae</taxon>
        <taxon>asterids</taxon>
        <taxon>lamiids</taxon>
        <taxon>Solanales</taxon>
        <taxon>Solanaceae</taxon>
        <taxon>Solanoideae</taxon>
        <taxon>Capsiceae</taxon>
        <taxon>Capsicum</taxon>
    </lineage>
</organism>
<feature type="region of interest" description="Disordered" evidence="1">
    <location>
        <begin position="32"/>
        <end position="51"/>
    </location>
</feature>
<dbReference type="AlphaFoldDB" id="A0A2G2Y4K6"/>
<sequence length="66" mass="7103">MPRIHLKERGAFGNADPGGAWLSSARAIVGDKPEEDEDDVKSSCPLCPETRTTMTGIEGQYPARVS</sequence>
<gene>
    <name evidence="2" type="ORF">T459_29110</name>
</gene>
<reference evidence="2 3" key="2">
    <citation type="journal article" date="2017" name="Genome Biol.">
        <title>New reference genome sequences of hot pepper reveal the massive evolution of plant disease-resistance genes by retroduplication.</title>
        <authorList>
            <person name="Kim S."/>
            <person name="Park J."/>
            <person name="Yeom S.I."/>
            <person name="Kim Y.M."/>
            <person name="Seo E."/>
            <person name="Kim K.T."/>
            <person name="Kim M.S."/>
            <person name="Lee J.M."/>
            <person name="Cheong K."/>
            <person name="Shin H.S."/>
            <person name="Kim S.B."/>
            <person name="Han K."/>
            <person name="Lee J."/>
            <person name="Park M."/>
            <person name="Lee H.A."/>
            <person name="Lee H.Y."/>
            <person name="Lee Y."/>
            <person name="Oh S."/>
            <person name="Lee J.H."/>
            <person name="Choi E."/>
            <person name="Choi E."/>
            <person name="Lee S.E."/>
            <person name="Jeon J."/>
            <person name="Kim H."/>
            <person name="Choi G."/>
            <person name="Song H."/>
            <person name="Lee J."/>
            <person name="Lee S.C."/>
            <person name="Kwon J.K."/>
            <person name="Lee H.Y."/>
            <person name="Koo N."/>
            <person name="Hong Y."/>
            <person name="Kim R.W."/>
            <person name="Kang W.H."/>
            <person name="Huh J.H."/>
            <person name="Kang B.C."/>
            <person name="Yang T.J."/>
            <person name="Lee Y.H."/>
            <person name="Bennetzen J.L."/>
            <person name="Choi D."/>
        </authorList>
    </citation>
    <scope>NUCLEOTIDE SEQUENCE [LARGE SCALE GENOMIC DNA]</scope>
    <source>
        <strain evidence="3">cv. CM334</strain>
    </source>
</reference>
<feature type="region of interest" description="Disordered" evidence="1">
    <location>
        <begin position="1"/>
        <end position="20"/>
    </location>
</feature>
<reference evidence="2 3" key="1">
    <citation type="journal article" date="2014" name="Nat. Genet.">
        <title>Genome sequence of the hot pepper provides insights into the evolution of pungency in Capsicum species.</title>
        <authorList>
            <person name="Kim S."/>
            <person name="Park M."/>
            <person name="Yeom S.I."/>
            <person name="Kim Y.M."/>
            <person name="Lee J.M."/>
            <person name="Lee H.A."/>
            <person name="Seo E."/>
            <person name="Choi J."/>
            <person name="Cheong K."/>
            <person name="Kim K.T."/>
            <person name="Jung K."/>
            <person name="Lee G.W."/>
            <person name="Oh S.K."/>
            <person name="Bae C."/>
            <person name="Kim S.B."/>
            <person name="Lee H.Y."/>
            <person name="Kim S.Y."/>
            <person name="Kim M.S."/>
            <person name="Kang B.C."/>
            <person name="Jo Y.D."/>
            <person name="Yang H.B."/>
            <person name="Jeong H.J."/>
            <person name="Kang W.H."/>
            <person name="Kwon J.K."/>
            <person name="Shin C."/>
            <person name="Lim J.Y."/>
            <person name="Park J.H."/>
            <person name="Huh J.H."/>
            <person name="Kim J.S."/>
            <person name="Kim B.D."/>
            <person name="Cohen O."/>
            <person name="Paran I."/>
            <person name="Suh M.C."/>
            <person name="Lee S.B."/>
            <person name="Kim Y.K."/>
            <person name="Shin Y."/>
            <person name="Noh S.J."/>
            <person name="Park J."/>
            <person name="Seo Y.S."/>
            <person name="Kwon S.Y."/>
            <person name="Kim H.A."/>
            <person name="Park J.M."/>
            <person name="Kim H.J."/>
            <person name="Choi S.B."/>
            <person name="Bosland P.W."/>
            <person name="Reeves G."/>
            <person name="Jo S.H."/>
            <person name="Lee B.W."/>
            <person name="Cho H.T."/>
            <person name="Choi H.S."/>
            <person name="Lee M.S."/>
            <person name="Yu Y."/>
            <person name="Do Choi Y."/>
            <person name="Park B.S."/>
            <person name="van Deynze A."/>
            <person name="Ashrafi H."/>
            <person name="Hill T."/>
            <person name="Kim W.T."/>
            <person name="Pai H.S."/>
            <person name="Ahn H.K."/>
            <person name="Yeam I."/>
            <person name="Giovannoni J.J."/>
            <person name="Rose J.K."/>
            <person name="Sorensen I."/>
            <person name="Lee S.J."/>
            <person name="Kim R.W."/>
            <person name="Choi I.Y."/>
            <person name="Choi B.S."/>
            <person name="Lim J.S."/>
            <person name="Lee Y.H."/>
            <person name="Choi D."/>
        </authorList>
    </citation>
    <scope>NUCLEOTIDE SEQUENCE [LARGE SCALE GENOMIC DNA]</scope>
    <source>
        <strain evidence="3">cv. CM334</strain>
    </source>
</reference>
<keyword evidence="3" id="KW-1185">Reference proteome</keyword>
<comment type="caution">
    <text evidence="2">The sequence shown here is derived from an EMBL/GenBank/DDBJ whole genome shotgun (WGS) entry which is preliminary data.</text>
</comment>
<dbReference type="Gramene" id="PHT64685">
    <property type="protein sequence ID" value="PHT64685"/>
    <property type="gene ID" value="T459_29110"/>
</dbReference>
<evidence type="ECO:0000256" key="1">
    <source>
        <dbReference type="SAM" id="MobiDB-lite"/>
    </source>
</evidence>
<name>A0A2G2Y4K6_CAPAN</name>
<dbReference type="Proteomes" id="UP000222542">
    <property type="component" value="Unassembled WGS sequence"/>
</dbReference>
<evidence type="ECO:0000313" key="3">
    <source>
        <dbReference type="Proteomes" id="UP000222542"/>
    </source>
</evidence>
<dbReference type="EMBL" id="AYRZ02000012">
    <property type="protein sequence ID" value="PHT64685.1"/>
    <property type="molecule type" value="Genomic_DNA"/>
</dbReference>
<proteinExistence type="predicted"/>
<protein>
    <submittedName>
        <fullName evidence="2">Uncharacterized protein</fullName>
    </submittedName>
</protein>
<feature type="compositionally biased region" description="Basic and acidic residues" evidence="1">
    <location>
        <begin position="1"/>
        <end position="10"/>
    </location>
</feature>
<accession>A0A2G2Y4K6</accession>
<evidence type="ECO:0000313" key="2">
    <source>
        <dbReference type="EMBL" id="PHT64685.1"/>
    </source>
</evidence>